<evidence type="ECO:0000256" key="6">
    <source>
        <dbReference type="ARBA" id="ARBA00024238"/>
    </source>
</evidence>
<dbReference type="GeneID" id="59373801"/>
<proteinExistence type="inferred from homology"/>
<dbReference type="Proteomes" id="UP000623687">
    <property type="component" value="Unassembled WGS sequence"/>
</dbReference>
<dbReference type="FunFam" id="3.80.10.10:FF:000026">
    <property type="entry name" value="U2 small nuclear ribonucleoprotein A"/>
    <property type="match status" value="1"/>
</dbReference>
<dbReference type="Pfam" id="PF14580">
    <property type="entry name" value="LRR_9"/>
    <property type="match status" value="1"/>
</dbReference>
<protein>
    <recommendedName>
        <fullName evidence="6">U2 small nuclear ribonucleoprotein A'</fullName>
    </recommendedName>
</protein>
<dbReference type="VEuPathDB" id="FungiDB:PC9H_003983"/>
<sequence>MKLTPELLAQAQSALNPIKERQLDLRAGYKIPTIENLGVTRDQHDAIDLTDNAINVLGNLPLLKRLQTLLLANNRIAAISPSLHLSVPNLTTLVLTNNNITELGDLEPLKDTRNLQYLSLLGNPVREKKWYREWLVWRIPGLRVLDFQRIRDKERKTAKTLFLTADNLPTALATTLSTTVSTHSSKTTLTIDEPKAAMQTGKAGRLMSKEDAEKVKAAIAKATSVEEIRKLERSLREGYMPEMESVGA</sequence>
<evidence type="ECO:0000256" key="1">
    <source>
        <dbReference type="ARBA" id="ARBA00004123"/>
    </source>
</evidence>
<evidence type="ECO:0000313" key="8">
    <source>
        <dbReference type="Proteomes" id="UP000623687"/>
    </source>
</evidence>
<dbReference type="InterPro" id="IPR032675">
    <property type="entry name" value="LRR_dom_sf"/>
</dbReference>
<evidence type="ECO:0000256" key="5">
    <source>
        <dbReference type="ARBA" id="ARBA00024196"/>
    </source>
</evidence>
<reference evidence="7" key="1">
    <citation type="submission" date="2019-07" db="EMBL/GenBank/DDBJ databases">
        <authorList>
            <person name="Palmer J.M."/>
        </authorList>
    </citation>
    <scope>NUCLEOTIDE SEQUENCE</scope>
    <source>
        <strain evidence="7">PC9</strain>
    </source>
</reference>
<dbReference type="GO" id="GO:0000398">
    <property type="term" value="P:mRNA splicing, via spliceosome"/>
    <property type="evidence" value="ECO:0007669"/>
    <property type="project" value="InterPro"/>
</dbReference>
<dbReference type="InterPro" id="IPR001611">
    <property type="entry name" value="Leu-rich_rpt"/>
</dbReference>
<keyword evidence="2" id="KW-0433">Leucine-rich repeat</keyword>
<dbReference type="SUPFAM" id="SSF52058">
    <property type="entry name" value="L domain-like"/>
    <property type="match status" value="1"/>
</dbReference>
<gene>
    <name evidence="7" type="primary">LEA1</name>
    <name evidence="7" type="ORF">PC9H_003983</name>
</gene>
<dbReference type="PANTHER" id="PTHR10552:SF6">
    <property type="entry name" value="U2 SMALL NUCLEAR RIBONUCLEOPROTEIN A"/>
    <property type="match status" value="1"/>
</dbReference>
<keyword evidence="4" id="KW-0539">Nucleus</keyword>
<dbReference type="PANTHER" id="PTHR10552">
    <property type="entry name" value="U2 SMALL NUCLEAR RIBONUCLEOPROTEIN A"/>
    <property type="match status" value="1"/>
</dbReference>
<dbReference type="PROSITE" id="PS51450">
    <property type="entry name" value="LRR"/>
    <property type="match status" value="2"/>
</dbReference>
<evidence type="ECO:0000256" key="4">
    <source>
        <dbReference type="ARBA" id="ARBA00023242"/>
    </source>
</evidence>
<dbReference type="InterPro" id="IPR044640">
    <property type="entry name" value="RU2A"/>
</dbReference>
<keyword evidence="8" id="KW-1185">Reference proteome</keyword>
<comment type="caution">
    <text evidence="7">The sequence shown here is derived from an EMBL/GenBank/DDBJ whole genome shotgun (WGS) entry which is preliminary data.</text>
</comment>
<keyword evidence="3" id="KW-0677">Repeat</keyword>
<evidence type="ECO:0000256" key="2">
    <source>
        <dbReference type="ARBA" id="ARBA00022614"/>
    </source>
</evidence>
<dbReference type="OrthoDB" id="433501at2759"/>
<evidence type="ECO:0000256" key="3">
    <source>
        <dbReference type="ARBA" id="ARBA00022737"/>
    </source>
</evidence>
<dbReference type="EMBL" id="JACETU010000002">
    <property type="protein sequence ID" value="KAF7437147.1"/>
    <property type="molecule type" value="Genomic_DNA"/>
</dbReference>
<dbReference type="Gene3D" id="3.80.10.10">
    <property type="entry name" value="Ribonuclease Inhibitor"/>
    <property type="match status" value="1"/>
</dbReference>
<dbReference type="RefSeq" id="XP_036635046.1">
    <property type="nucleotide sequence ID" value="XM_036773573.1"/>
</dbReference>
<evidence type="ECO:0000313" key="7">
    <source>
        <dbReference type="EMBL" id="KAF7437147.1"/>
    </source>
</evidence>
<comment type="subcellular location">
    <subcellularLocation>
        <location evidence="1">Nucleus</location>
    </subcellularLocation>
</comment>
<accession>A0A8H7A2Y6</accession>
<dbReference type="AlphaFoldDB" id="A0A8H7A2Y6"/>
<comment type="similarity">
    <text evidence="5">Belongs to the U2 small nuclear ribonucleoprotein A family.</text>
</comment>
<dbReference type="GO" id="GO:0030620">
    <property type="term" value="F:U2 snRNA binding"/>
    <property type="evidence" value="ECO:0007669"/>
    <property type="project" value="InterPro"/>
</dbReference>
<organism evidence="7 8">
    <name type="scientific">Pleurotus ostreatus</name>
    <name type="common">Oyster mushroom</name>
    <name type="synonym">White-rot fungus</name>
    <dbReference type="NCBI Taxonomy" id="5322"/>
    <lineage>
        <taxon>Eukaryota</taxon>
        <taxon>Fungi</taxon>
        <taxon>Dikarya</taxon>
        <taxon>Basidiomycota</taxon>
        <taxon>Agaricomycotina</taxon>
        <taxon>Agaricomycetes</taxon>
        <taxon>Agaricomycetidae</taxon>
        <taxon>Agaricales</taxon>
        <taxon>Pleurotineae</taxon>
        <taxon>Pleurotaceae</taxon>
        <taxon>Pleurotus</taxon>
    </lineage>
</organism>
<name>A0A8H7A2Y6_PLEOS</name>
<dbReference type="GO" id="GO:0005686">
    <property type="term" value="C:U2 snRNP"/>
    <property type="evidence" value="ECO:0007669"/>
    <property type="project" value="TreeGrafter"/>
</dbReference>